<dbReference type="STRING" id="1855383.SAMN05216548_101405"/>
<dbReference type="Pfam" id="PF03729">
    <property type="entry name" value="DUF308"/>
    <property type="match status" value="1"/>
</dbReference>
<dbReference type="GO" id="GO:0005886">
    <property type="term" value="C:plasma membrane"/>
    <property type="evidence" value="ECO:0007669"/>
    <property type="project" value="TreeGrafter"/>
</dbReference>
<keyword evidence="3" id="KW-1185">Reference proteome</keyword>
<dbReference type="OrthoDB" id="9815400at2"/>
<dbReference type="InterPro" id="IPR005325">
    <property type="entry name" value="DUF308_memb"/>
</dbReference>
<protein>
    <submittedName>
        <fullName evidence="2">Uncharacterized membrane protein HdeD, DUF308 family</fullName>
    </submittedName>
</protein>
<dbReference type="RefSeq" id="WP_092494902.1">
    <property type="nucleotide sequence ID" value="NZ_FOFG01000001.1"/>
</dbReference>
<accession>A0A1H9AE34</accession>
<feature type="transmembrane region" description="Helical" evidence="1">
    <location>
        <begin position="73"/>
        <end position="92"/>
    </location>
</feature>
<sequence>MLMPKLSPEHEHLRMRWGWFVALGLIMLIAGIVALGSVLVATVVSVLLVGWMMIFSGLAEIVHGMGMRNWNRFFFWVLIGVLYLLAGIFAVMNPLLASSVLTLLIAFGLIAAGIARIVLGTSMRRGSAWGWPVASGIITLLVGAMILFGWPASSLYTLGTFLGIDLIFTGLAWLALGIGLRGAARQEPVSRTRV</sequence>
<keyword evidence="1" id="KW-0812">Transmembrane</keyword>
<reference evidence="2 3" key="1">
    <citation type="submission" date="2016-10" db="EMBL/GenBank/DDBJ databases">
        <authorList>
            <person name="de Groot N.N."/>
        </authorList>
    </citation>
    <scope>NUCLEOTIDE SEQUENCE [LARGE SCALE GENOMIC DNA]</scope>
    <source>
        <strain evidence="2 3">A52C2</strain>
    </source>
</reference>
<evidence type="ECO:0000256" key="1">
    <source>
        <dbReference type="SAM" id="Phobius"/>
    </source>
</evidence>
<organism evidence="2 3">
    <name type="scientific">Faunimonas pinastri</name>
    <dbReference type="NCBI Taxonomy" id="1855383"/>
    <lineage>
        <taxon>Bacteria</taxon>
        <taxon>Pseudomonadati</taxon>
        <taxon>Pseudomonadota</taxon>
        <taxon>Alphaproteobacteria</taxon>
        <taxon>Hyphomicrobiales</taxon>
        <taxon>Afifellaceae</taxon>
        <taxon>Faunimonas</taxon>
    </lineage>
</organism>
<feature type="transmembrane region" description="Helical" evidence="1">
    <location>
        <begin position="98"/>
        <end position="119"/>
    </location>
</feature>
<proteinExistence type="predicted"/>
<feature type="transmembrane region" description="Helical" evidence="1">
    <location>
        <begin position="131"/>
        <end position="150"/>
    </location>
</feature>
<keyword evidence="1" id="KW-1133">Transmembrane helix</keyword>
<dbReference type="PANTHER" id="PTHR34989">
    <property type="entry name" value="PROTEIN HDED"/>
    <property type="match status" value="1"/>
</dbReference>
<evidence type="ECO:0000313" key="3">
    <source>
        <dbReference type="Proteomes" id="UP000199647"/>
    </source>
</evidence>
<dbReference type="Proteomes" id="UP000199647">
    <property type="component" value="Unassembled WGS sequence"/>
</dbReference>
<dbReference type="PANTHER" id="PTHR34989:SF1">
    <property type="entry name" value="PROTEIN HDED"/>
    <property type="match status" value="1"/>
</dbReference>
<dbReference type="AlphaFoldDB" id="A0A1H9AE34"/>
<feature type="transmembrane region" description="Helical" evidence="1">
    <location>
        <begin position="20"/>
        <end position="52"/>
    </location>
</feature>
<name>A0A1H9AE34_9HYPH</name>
<dbReference type="InterPro" id="IPR052712">
    <property type="entry name" value="Acid_resist_chaperone_HdeD"/>
</dbReference>
<keyword evidence="1" id="KW-0472">Membrane</keyword>
<evidence type="ECO:0000313" key="2">
    <source>
        <dbReference type="EMBL" id="SEP75032.1"/>
    </source>
</evidence>
<feature type="transmembrane region" description="Helical" evidence="1">
    <location>
        <begin position="156"/>
        <end position="176"/>
    </location>
</feature>
<dbReference type="EMBL" id="FOFG01000001">
    <property type="protein sequence ID" value="SEP75032.1"/>
    <property type="molecule type" value="Genomic_DNA"/>
</dbReference>
<gene>
    <name evidence="2" type="ORF">SAMN05216548_101405</name>
</gene>